<evidence type="ECO:0000313" key="3">
    <source>
        <dbReference type="Proteomes" id="UP001523550"/>
    </source>
</evidence>
<accession>A0ABT1G754</accession>
<evidence type="ECO:0000313" key="2">
    <source>
        <dbReference type="EMBL" id="MCP1726158.1"/>
    </source>
</evidence>
<evidence type="ECO:0000256" key="1">
    <source>
        <dbReference type="SAM" id="Phobius"/>
    </source>
</evidence>
<dbReference type="EMBL" id="JALJYF010000001">
    <property type="protein sequence ID" value="MCP1726158.1"/>
    <property type="molecule type" value="Genomic_DNA"/>
</dbReference>
<feature type="transmembrane region" description="Helical" evidence="1">
    <location>
        <begin position="38"/>
        <end position="58"/>
    </location>
</feature>
<reference evidence="2 3" key="1">
    <citation type="submission" date="2022-03" db="EMBL/GenBank/DDBJ databases">
        <title>Genomic Encyclopedia of Type Strains, Phase III (KMG-III): the genomes of soil and plant-associated and newly described type strains.</title>
        <authorList>
            <person name="Whitman W."/>
        </authorList>
    </citation>
    <scope>NUCLEOTIDE SEQUENCE [LARGE SCALE GENOMIC DNA]</scope>
    <source>
        <strain evidence="2 3">BSker1</strain>
    </source>
</reference>
<comment type="caution">
    <text evidence="2">The sequence shown here is derived from an EMBL/GenBank/DDBJ whole genome shotgun (WGS) entry which is preliminary data.</text>
</comment>
<gene>
    <name evidence="2" type="ORF">J2T60_000123</name>
</gene>
<keyword evidence="1" id="KW-0472">Membrane</keyword>
<proteinExistence type="predicted"/>
<name>A0ABT1G754_9GAMM</name>
<organism evidence="2 3">
    <name type="scientific">Natronospira proteinivora</name>
    <dbReference type="NCBI Taxonomy" id="1807133"/>
    <lineage>
        <taxon>Bacteria</taxon>
        <taxon>Pseudomonadati</taxon>
        <taxon>Pseudomonadota</taxon>
        <taxon>Gammaproteobacteria</taxon>
        <taxon>Natronospirales</taxon>
        <taxon>Natronospiraceae</taxon>
        <taxon>Natronospira</taxon>
    </lineage>
</organism>
<dbReference type="Proteomes" id="UP001523550">
    <property type="component" value="Unassembled WGS sequence"/>
</dbReference>
<sequence length="73" mass="8714">MQWGWQLWERRPPRFPDSSLLIAADAAPIRECYLPTIIPLRVLLPFFVPFVFVFLFKINHEEREERQKDTKGG</sequence>
<keyword evidence="1" id="KW-1133">Transmembrane helix</keyword>
<keyword evidence="3" id="KW-1185">Reference proteome</keyword>
<keyword evidence="1" id="KW-0812">Transmembrane</keyword>
<protein>
    <submittedName>
        <fullName evidence="2">Protein-S-isoprenylcysteine O-methyltransferase Ste14</fullName>
    </submittedName>
</protein>